<dbReference type="KEGG" id="tpla:ElP_22060"/>
<sequence>MRRPRTSAPPPIPAAVLLALMIPLAVEGRAQPVGGPVVGTKGSKVYHDLDCGSARRLSGPNRVPFATPGLAEASGFRACRSCEPDEAIRMVSLFAARPPGQGEGEGDDGGEGEDGGPKFSTHVAPALVANCVRCHNADDRRGGFDLSTFRALMAGADSGPVVAPDAPAESELLRRITGEATPKMPPGDTDLAPETIARIEAWIAAGAPLDPGADPGAPISELAASPEQLRALELARLSDDDRRLLLVEAANRRWAQAGAPGEPALAAGDRTLVFGALPEARAGTLSKTLDRAQETARALLSRPGMPALAGPMALSVYVFDDRNHYAEFARTVAGQEPAEGERARADLSGEAPYLAALDPLGGREESEFGEGGTGRGLDALLVEQLGAGAVSAAGAEAPRWLALGYGALLASKLEPRGAEVARLRAGAVRAYQVGWTTKAGEALGDVLDPDETRALGFSLLEWLSAANPRAVGPFVRGMLGGRDRLDDGIQQLFGASREQFLSAWGQWVAARYGRGR</sequence>
<evidence type="ECO:0000256" key="5">
    <source>
        <dbReference type="SAM" id="MobiDB-lite"/>
    </source>
</evidence>
<keyword evidence="8" id="KW-1185">Reference proteome</keyword>
<feature type="region of interest" description="Disordered" evidence="5">
    <location>
        <begin position="96"/>
        <end position="119"/>
    </location>
</feature>
<name>A0A518H0H6_9BACT</name>
<keyword evidence="2 4" id="KW-0479">Metal-binding</keyword>
<dbReference type="GO" id="GO:0009055">
    <property type="term" value="F:electron transfer activity"/>
    <property type="evidence" value="ECO:0007669"/>
    <property type="project" value="InterPro"/>
</dbReference>
<dbReference type="PROSITE" id="PS51007">
    <property type="entry name" value="CYTC"/>
    <property type="match status" value="1"/>
</dbReference>
<keyword evidence="3 4" id="KW-0408">Iron</keyword>
<dbReference type="Pfam" id="PF07635">
    <property type="entry name" value="PSCyt1"/>
    <property type="match status" value="1"/>
</dbReference>
<dbReference type="InterPro" id="IPR035451">
    <property type="entry name" value="Ada-like_dom_sf"/>
</dbReference>
<dbReference type="GO" id="GO:0046872">
    <property type="term" value="F:metal ion binding"/>
    <property type="evidence" value="ECO:0007669"/>
    <property type="project" value="UniProtKB-KW"/>
</dbReference>
<dbReference type="PANTHER" id="PTHR35889">
    <property type="entry name" value="CYCLOINULO-OLIGOSACCHARIDE FRUCTANOTRANSFERASE-RELATED"/>
    <property type="match status" value="1"/>
</dbReference>
<accession>A0A518H0H6</accession>
<dbReference type="PANTHER" id="PTHR35889:SF3">
    <property type="entry name" value="F-BOX DOMAIN-CONTAINING PROTEIN"/>
    <property type="match status" value="1"/>
</dbReference>
<evidence type="ECO:0000256" key="3">
    <source>
        <dbReference type="ARBA" id="ARBA00023004"/>
    </source>
</evidence>
<feature type="compositionally biased region" description="Acidic residues" evidence="5">
    <location>
        <begin position="104"/>
        <end position="114"/>
    </location>
</feature>
<dbReference type="RefSeq" id="WP_197446878.1">
    <property type="nucleotide sequence ID" value="NZ_CP036426.1"/>
</dbReference>
<dbReference type="SUPFAM" id="SSF57884">
    <property type="entry name" value="Ada DNA repair protein, N-terminal domain (N-Ada 10)"/>
    <property type="match status" value="1"/>
</dbReference>
<dbReference type="Proteomes" id="UP000317835">
    <property type="component" value="Chromosome"/>
</dbReference>
<dbReference type="SUPFAM" id="SSF46626">
    <property type="entry name" value="Cytochrome c"/>
    <property type="match status" value="1"/>
</dbReference>
<keyword evidence="1 4" id="KW-0349">Heme</keyword>
<dbReference type="InterPro" id="IPR009056">
    <property type="entry name" value="Cyt_c-like_dom"/>
</dbReference>
<dbReference type="InterPro" id="IPR011429">
    <property type="entry name" value="Cyt_c_Planctomycete-type"/>
</dbReference>
<evidence type="ECO:0000313" key="7">
    <source>
        <dbReference type="EMBL" id="QDV34321.1"/>
    </source>
</evidence>
<reference evidence="7 8" key="1">
    <citation type="submission" date="2019-02" db="EMBL/GenBank/DDBJ databases">
        <title>Deep-cultivation of Planctomycetes and their phenomic and genomic characterization uncovers novel biology.</title>
        <authorList>
            <person name="Wiegand S."/>
            <person name="Jogler M."/>
            <person name="Boedeker C."/>
            <person name="Pinto D."/>
            <person name="Vollmers J."/>
            <person name="Rivas-Marin E."/>
            <person name="Kohn T."/>
            <person name="Peeters S.H."/>
            <person name="Heuer A."/>
            <person name="Rast P."/>
            <person name="Oberbeckmann S."/>
            <person name="Bunk B."/>
            <person name="Jeske O."/>
            <person name="Meyerdierks A."/>
            <person name="Storesund J.E."/>
            <person name="Kallscheuer N."/>
            <person name="Luecker S."/>
            <person name="Lage O.M."/>
            <person name="Pohl T."/>
            <person name="Merkel B.J."/>
            <person name="Hornburger P."/>
            <person name="Mueller R.-W."/>
            <person name="Bruemmer F."/>
            <person name="Labrenz M."/>
            <person name="Spormann A.M."/>
            <person name="Op den Camp H."/>
            <person name="Overmann J."/>
            <person name="Amann R."/>
            <person name="Jetten M.S.M."/>
            <person name="Mascher T."/>
            <person name="Medema M.H."/>
            <person name="Devos D.P."/>
            <person name="Kaster A.-K."/>
            <person name="Ovreas L."/>
            <person name="Rohde M."/>
            <person name="Galperin M.Y."/>
            <person name="Jogler C."/>
        </authorList>
    </citation>
    <scope>NUCLEOTIDE SEQUENCE [LARGE SCALE GENOMIC DNA]</scope>
    <source>
        <strain evidence="7 8">ElP</strain>
    </source>
</reference>
<dbReference type="GO" id="GO:0020037">
    <property type="term" value="F:heme binding"/>
    <property type="evidence" value="ECO:0007669"/>
    <property type="project" value="InterPro"/>
</dbReference>
<evidence type="ECO:0000313" key="8">
    <source>
        <dbReference type="Proteomes" id="UP000317835"/>
    </source>
</evidence>
<evidence type="ECO:0000256" key="4">
    <source>
        <dbReference type="PROSITE-ProRule" id="PRU00433"/>
    </source>
</evidence>
<gene>
    <name evidence="7" type="ORF">ElP_22060</name>
</gene>
<feature type="domain" description="Cytochrome c" evidence="6">
    <location>
        <begin position="110"/>
        <end position="207"/>
    </location>
</feature>
<protein>
    <submittedName>
        <fullName evidence="7">Planctomycete cytochrome C</fullName>
    </submittedName>
</protein>
<dbReference type="Gene3D" id="3.40.10.10">
    <property type="entry name" value="DNA Methylphosphotriester Repair Domain"/>
    <property type="match status" value="1"/>
</dbReference>
<proteinExistence type="predicted"/>
<dbReference type="EMBL" id="CP036426">
    <property type="protein sequence ID" value="QDV34321.1"/>
    <property type="molecule type" value="Genomic_DNA"/>
</dbReference>
<organism evidence="7 8">
    <name type="scientific">Tautonia plasticadhaerens</name>
    <dbReference type="NCBI Taxonomy" id="2527974"/>
    <lineage>
        <taxon>Bacteria</taxon>
        <taxon>Pseudomonadati</taxon>
        <taxon>Planctomycetota</taxon>
        <taxon>Planctomycetia</taxon>
        <taxon>Isosphaerales</taxon>
        <taxon>Isosphaeraceae</taxon>
        <taxon>Tautonia</taxon>
    </lineage>
</organism>
<evidence type="ECO:0000256" key="2">
    <source>
        <dbReference type="ARBA" id="ARBA00022723"/>
    </source>
</evidence>
<evidence type="ECO:0000256" key="1">
    <source>
        <dbReference type="ARBA" id="ARBA00022617"/>
    </source>
</evidence>
<dbReference type="InterPro" id="IPR036909">
    <property type="entry name" value="Cyt_c-like_dom_sf"/>
</dbReference>
<dbReference type="AlphaFoldDB" id="A0A518H0H6"/>
<evidence type="ECO:0000259" key="6">
    <source>
        <dbReference type="PROSITE" id="PS51007"/>
    </source>
</evidence>